<dbReference type="AlphaFoldDB" id="A0A1G7C9G4"/>
<name>A0A1G7C9G4_9ACTN</name>
<keyword evidence="2" id="KW-0812">Transmembrane</keyword>
<dbReference type="EMBL" id="FNAX01000001">
    <property type="protein sequence ID" value="SDE35951.1"/>
    <property type="molecule type" value="Genomic_DNA"/>
</dbReference>
<accession>A0A1G7C9G4</accession>
<evidence type="ECO:0008006" key="5">
    <source>
        <dbReference type="Google" id="ProtNLM"/>
    </source>
</evidence>
<evidence type="ECO:0000256" key="1">
    <source>
        <dbReference type="SAM" id="MobiDB-lite"/>
    </source>
</evidence>
<evidence type="ECO:0000256" key="2">
    <source>
        <dbReference type="SAM" id="Phobius"/>
    </source>
</evidence>
<keyword evidence="2" id="KW-0472">Membrane</keyword>
<protein>
    <recommendedName>
        <fullName evidence="5">Secreted protein</fullName>
    </recommendedName>
</protein>
<dbReference type="Proteomes" id="UP000198614">
    <property type="component" value="Unassembled WGS sequence"/>
</dbReference>
<dbReference type="OrthoDB" id="7502542at2"/>
<evidence type="ECO:0000313" key="4">
    <source>
        <dbReference type="Proteomes" id="UP000198614"/>
    </source>
</evidence>
<evidence type="ECO:0000313" key="3">
    <source>
        <dbReference type="EMBL" id="SDE35951.1"/>
    </source>
</evidence>
<feature type="region of interest" description="Disordered" evidence="1">
    <location>
        <begin position="179"/>
        <end position="219"/>
    </location>
</feature>
<feature type="region of interest" description="Disordered" evidence="1">
    <location>
        <begin position="142"/>
        <end position="163"/>
    </location>
</feature>
<reference evidence="3 4" key="1">
    <citation type="submission" date="2016-10" db="EMBL/GenBank/DDBJ databases">
        <authorList>
            <person name="de Groot N.N."/>
        </authorList>
    </citation>
    <scope>NUCLEOTIDE SEQUENCE [LARGE SCALE GENOMIC DNA]</scope>
    <source>
        <strain evidence="3 4">CGMCC 4.1859</strain>
    </source>
</reference>
<sequence length="219" mass="23830">MSTGVIIAIVIVAAVVLAAVVFLLRARGAQGGPGLKRRFGPEYERTVARHHGDTKAAEAELAQRVERHGSLTRRPLAPEARAGYEARWAAAQERFVDSPREAVAEADRLIAELSTERGFPEGRHEDRIDALSVHHAHQVHGYRRLHEAARTPADGTPESRPDTEELRAAMVEARGLFEQLTGEDGHGTARTEPERTGAAGEARGTQPAWALGRRHVKGS</sequence>
<gene>
    <name evidence="3" type="ORF">SAMN05216260_101432</name>
</gene>
<proteinExistence type="predicted"/>
<keyword evidence="2" id="KW-1133">Transmembrane helix</keyword>
<organism evidence="3 4">
    <name type="scientific">Streptomyces griseoaurantiacus</name>
    <dbReference type="NCBI Taxonomy" id="68213"/>
    <lineage>
        <taxon>Bacteria</taxon>
        <taxon>Bacillati</taxon>
        <taxon>Actinomycetota</taxon>
        <taxon>Actinomycetes</taxon>
        <taxon>Kitasatosporales</taxon>
        <taxon>Streptomycetaceae</taxon>
        <taxon>Streptomyces</taxon>
        <taxon>Streptomyces aurantiacus group</taxon>
    </lineage>
</organism>
<feature type="transmembrane region" description="Helical" evidence="2">
    <location>
        <begin position="6"/>
        <end position="26"/>
    </location>
</feature>
<feature type="compositionally biased region" description="Basic and acidic residues" evidence="1">
    <location>
        <begin position="183"/>
        <end position="195"/>
    </location>
</feature>